<keyword evidence="3" id="KW-0274">FAD</keyword>
<dbReference type="InParanoid" id="A0A0C3HVJ9"/>
<dbReference type="STRING" id="913774.A0A0C3HVJ9"/>
<evidence type="ECO:0000256" key="3">
    <source>
        <dbReference type="ARBA" id="ARBA00022827"/>
    </source>
</evidence>
<dbReference type="PANTHER" id="PTHR13789:SF147">
    <property type="entry name" value="PUTATIVE (AFU_ORTHOLOGUE AFUA_2G01950)-RELATED"/>
    <property type="match status" value="1"/>
</dbReference>
<dbReference type="InterPro" id="IPR036188">
    <property type="entry name" value="FAD/NAD-bd_sf"/>
</dbReference>
<dbReference type="GO" id="GO:0004497">
    <property type="term" value="F:monooxygenase activity"/>
    <property type="evidence" value="ECO:0007669"/>
    <property type="project" value="UniProtKB-KW"/>
</dbReference>
<evidence type="ECO:0000256" key="1">
    <source>
        <dbReference type="ARBA" id="ARBA00007992"/>
    </source>
</evidence>
<reference evidence="9 10" key="1">
    <citation type="submission" date="2014-04" db="EMBL/GenBank/DDBJ databases">
        <authorList>
            <consortium name="DOE Joint Genome Institute"/>
            <person name="Kuo A."/>
            <person name="Martino E."/>
            <person name="Perotto S."/>
            <person name="Kohler A."/>
            <person name="Nagy L.G."/>
            <person name="Floudas D."/>
            <person name="Copeland A."/>
            <person name="Barry K.W."/>
            <person name="Cichocki N."/>
            <person name="Veneault-Fourrey C."/>
            <person name="LaButti K."/>
            <person name="Lindquist E.A."/>
            <person name="Lipzen A."/>
            <person name="Lundell T."/>
            <person name="Morin E."/>
            <person name="Murat C."/>
            <person name="Sun H."/>
            <person name="Tunlid A."/>
            <person name="Henrissat B."/>
            <person name="Grigoriev I.V."/>
            <person name="Hibbett D.S."/>
            <person name="Martin F."/>
            <person name="Nordberg H.P."/>
            <person name="Cantor M.N."/>
            <person name="Hua S.X."/>
        </authorList>
    </citation>
    <scope>NUCLEOTIDE SEQUENCE [LARGE SCALE GENOMIC DNA]</scope>
    <source>
        <strain evidence="9 10">Zn</strain>
    </source>
</reference>
<keyword evidence="7" id="KW-1133">Transmembrane helix</keyword>
<feature type="region of interest" description="Disordered" evidence="6">
    <location>
        <begin position="369"/>
        <end position="391"/>
    </location>
</feature>
<reference evidence="10" key="2">
    <citation type="submission" date="2015-01" db="EMBL/GenBank/DDBJ databases">
        <title>Evolutionary Origins and Diversification of the Mycorrhizal Mutualists.</title>
        <authorList>
            <consortium name="DOE Joint Genome Institute"/>
            <consortium name="Mycorrhizal Genomics Consortium"/>
            <person name="Kohler A."/>
            <person name="Kuo A."/>
            <person name="Nagy L.G."/>
            <person name="Floudas D."/>
            <person name="Copeland A."/>
            <person name="Barry K.W."/>
            <person name="Cichocki N."/>
            <person name="Veneault-Fourrey C."/>
            <person name="LaButti K."/>
            <person name="Lindquist E.A."/>
            <person name="Lipzen A."/>
            <person name="Lundell T."/>
            <person name="Morin E."/>
            <person name="Murat C."/>
            <person name="Riley R."/>
            <person name="Ohm R."/>
            <person name="Sun H."/>
            <person name="Tunlid A."/>
            <person name="Henrissat B."/>
            <person name="Grigoriev I.V."/>
            <person name="Hibbett D.S."/>
            <person name="Martin F."/>
        </authorList>
    </citation>
    <scope>NUCLEOTIDE SEQUENCE [LARGE SCALE GENOMIC DNA]</scope>
    <source>
        <strain evidence="10">Zn</strain>
    </source>
</reference>
<feature type="transmembrane region" description="Helical" evidence="7">
    <location>
        <begin position="6"/>
        <end position="26"/>
    </location>
</feature>
<dbReference type="SUPFAM" id="SSF51905">
    <property type="entry name" value="FAD/NAD(P)-binding domain"/>
    <property type="match status" value="1"/>
</dbReference>
<evidence type="ECO:0000256" key="7">
    <source>
        <dbReference type="SAM" id="Phobius"/>
    </source>
</evidence>
<keyword evidence="10" id="KW-1185">Reference proteome</keyword>
<keyword evidence="4" id="KW-0560">Oxidoreductase</keyword>
<gene>
    <name evidence="9" type="ORF">OIDMADRAFT_21947</name>
</gene>
<comment type="similarity">
    <text evidence="1">Belongs to the paxM FAD-dependent monooxygenase family.</text>
</comment>
<evidence type="ECO:0000313" key="9">
    <source>
        <dbReference type="EMBL" id="KIN07030.1"/>
    </source>
</evidence>
<evidence type="ECO:0000256" key="2">
    <source>
        <dbReference type="ARBA" id="ARBA00022630"/>
    </source>
</evidence>
<accession>A0A0C3HVJ9</accession>
<keyword evidence="2" id="KW-0285">Flavoprotein</keyword>
<feature type="compositionally biased region" description="Basic and acidic residues" evidence="6">
    <location>
        <begin position="370"/>
        <end position="388"/>
    </location>
</feature>
<dbReference type="PANTHER" id="PTHR13789">
    <property type="entry name" value="MONOOXYGENASE"/>
    <property type="match status" value="1"/>
</dbReference>
<organism evidence="9 10">
    <name type="scientific">Oidiodendron maius (strain Zn)</name>
    <dbReference type="NCBI Taxonomy" id="913774"/>
    <lineage>
        <taxon>Eukaryota</taxon>
        <taxon>Fungi</taxon>
        <taxon>Dikarya</taxon>
        <taxon>Ascomycota</taxon>
        <taxon>Pezizomycotina</taxon>
        <taxon>Leotiomycetes</taxon>
        <taxon>Leotiomycetes incertae sedis</taxon>
        <taxon>Myxotrichaceae</taxon>
        <taxon>Oidiodendron</taxon>
    </lineage>
</organism>
<dbReference type="Gene3D" id="3.50.50.60">
    <property type="entry name" value="FAD/NAD(P)-binding domain"/>
    <property type="match status" value="1"/>
</dbReference>
<evidence type="ECO:0000256" key="5">
    <source>
        <dbReference type="ARBA" id="ARBA00023033"/>
    </source>
</evidence>
<proteinExistence type="inferred from homology"/>
<dbReference type="InterPro" id="IPR002938">
    <property type="entry name" value="FAD-bd"/>
</dbReference>
<feature type="domain" description="FAD-binding" evidence="8">
    <location>
        <begin position="7"/>
        <end position="360"/>
    </location>
</feature>
<evidence type="ECO:0000256" key="4">
    <source>
        <dbReference type="ARBA" id="ARBA00023002"/>
    </source>
</evidence>
<dbReference type="HOGENOM" id="CLU_009665_19_3_1"/>
<keyword evidence="7" id="KW-0472">Membrane</keyword>
<sequence length="430" mass="47506">MANESPVNVVIVGAGLGGLSAAIAIARSGHRVKVVEQAPKLGEVGAGIQIPPNSARILERWGILPKLREGAMHPEFIAIRSYRDGSLLSLQKLRPLMEDVYGAPYLHIHRATLHSVLCDEATRLGVKFQLGATATGIDFEKTAVKVKDQADVAADFILGADGLRSACRESLLGRSDPSHNTGDMAYRVVIPTSEMKKYKELVDFATIPSFNHWAGPGGHAVGYLIAGGSIFNMVIIVPDELPDNVYSAKANVNEMRDKFKCWCPEFRHMLRMVTDVSAWKLRNSTEMETWRHPDGNFALLGDACHATLPYLAQGAAQAVEDGAVIGALFAKAQDKDEIKDALNIYERLRKSRTSRVVQESSQYGAVMHLPDGEEQRERDRQMTDHEPFEGYPNKWADPVFQNYLFGYDADAVAVEAWNEYKAGKERIQRG</sequence>
<keyword evidence="5" id="KW-0503">Monooxygenase</keyword>
<dbReference type="Pfam" id="PF01494">
    <property type="entry name" value="FAD_binding_3"/>
    <property type="match status" value="1"/>
</dbReference>
<dbReference type="GO" id="GO:0071949">
    <property type="term" value="F:FAD binding"/>
    <property type="evidence" value="ECO:0007669"/>
    <property type="project" value="InterPro"/>
</dbReference>
<dbReference type="OrthoDB" id="16820at2759"/>
<name>A0A0C3HVJ9_OIDMZ</name>
<evidence type="ECO:0000259" key="8">
    <source>
        <dbReference type="Pfam" id="PF01494"/>
    </source>
</evidence>
<dbReference type="EMBL" id="KN832870">
    <property type="protein sequence ID" value="KIN07030.1"/>
    <property type="molecule type" value="Genomic_DNA"/>
</dbReference>
<dbReference type="FunFam" id="3.50.50.60:FF:000115">
    <property type="entry name" value="Salicylate hydroxylase, putative"/>
    <property type="match status" value="1"/>
</dbReference>
<dbReference type="PRINTS" id="PR00420">
    <property type="entry name" value="RNGMNOXGNASE"/>
</dbReference>
<evidence type="ECO:0000256" key="6">
    <source>
        <dbReference type="SAM" id="MobiDB-lite"/>
    </source>
</evidence>
<evidence type="ECO:0000313" key="10">
    <source>
        <dbReference type="Proteomes" id="UP000054321"/>
    </source>
</evidence>
<protein>
    <recommendedName>
        <fullName evidence="8">FAD-binding domain-containing protein</fullName>
    </recommendedName>
</protein>
<dbReference type="SUPFAM" id="SSF54373">
    <property type="entry name" value="FAD-linked reductases, C-terminal domain"/>
    <property type="match status" value="1"/>
</dbReference>
<keyword evidence="7" id="KW-0812">Transmembrane</keyword>
<dbReference type="Proteomes" id="UP000054321">
    <property type="component" value="Unassembled WGS sequence"/>
</dbReference>
<dbReference type="AlphaFoldDB" id="A0A0C3HVJ9"/>
<dbReference type="InterPro" id="IPR050493">
    <property type="entry name" value="FAD-dep_Monooxygenase_BioMet"/>
</dbReference>